<dbReference type="GO" id="GO:0016868">
    <property type="term" value="F:intramolecular phosphotransferase activity"/>
    <property type="evidence" value="ECO:0007669"/>
    <property type="project" value="InterPro"/>
</dbReference>
<dbReference type="EMBL" id="BLRU01000136">
    <property type="protein sequence ID" value="GFP19764.1"/>
    <property type="molecule type" value="Genomic_DNA"/>
</dbReference>
<comment type="cofactor">
    <cofactor evidence="1">
        <name>Mg(2+)</name>
        <dbReference type="ChEBI" id="CHEBI:18420"/>
    </cofactor>
</comment>
<dbReference type="PANTHER" id="PTHR43771:SF1">
    <property type="entry name" value="PHOSPHOMANNOMUTASE"/>
    <property type="match status" value="1"/>
</dbReference>
<dbReference type="PRINTS" id="PR00509">
    <property type="entry name" value="PGMPMM"/>
</dbReference>
<keyword evidence="2" id="KW-0597">Phosphoprotein</keyword>
<keyword evidence="5" id="KW-0413">Isomerase</keyword>
<dbReference type="InterPro" id="IPR005841">
    <property type="entry name" value="Alpha-D-phosphohexomutase_SF"/>
</dbReference>
<feature type="domain" description="Alpha-D-phosphohexomutase alpha/beta/alpha" evidence="6">
    <location>
        <begin position="43"/>
        <end position="137"/>
    </location>
</feature>
<name>A0A6V8NK48_9ACTN</name>
<evidence type="ECO:0000256" key="2">
    <source>
        <dbReference type="ARBA" id="ARBA00022553"/>
    </source>
</evidence>
<dbReference type="GO" id="GO:0046872">
    <property type="term" value="F:metal ion binding"/>
    <property type="evidence" value="ECO:0007669"/>
    <property type="project" value="UniProtKB-KW"/>
</dbReference>
<dbReference type="GO" id="GO:0005975">
    <property type="term" value="P:carbohydrate metabolic process"/>
    <property type="evidence" value="ECO:0007669"/>
    <property type="project" value="InterPro"/>
</dbReference>
<evidence type="ECO:0000259" key="6">
    <source>
        <dbReference type="Pfam" id="PF02879"/>
    </source>
</evidence>
<keyword evidence="3" id="KW-0479">Metal-binding</keyword>
<dbReference type="Gene3D" id="3.40.120.10">
    <property type="entry name" value="Alpha-D-Glucose-1,6-Bisphosphate, subunit A, domain 3"/>
    <property type="match status" value="1"/>
</dbReference>
<proteinExistence type="predicted"/>
<evidence type="ECO:0000256" key="5">
    <source>
        <dbReference type="ARBA" id="ARBA00023235"/>
    </source>
</evidence>
<protein>
    <recommendedName>
        <fullName evidence="6">Alpha-D-phosphohexomutase alpha/beta/alpha domain-containing protein</fullName>
    </recommendedName>
</protein>
<dbReference type="InterPro" id="IPR016055">
    <property type="entry name" value="A-D-PHexomutase_a/b/a-I/II/III"/>
</dbReference>
<dbReference type="Pfam" id="PF02879">
    <property type="entry name" value="PGM_PMM_II"/>
    <property type="match status" value="1"/>
</dbReference>
<dbReference type="Proteomes" id="UP000574717">
    <property type="component" value="Unassembled WGS sequence"/>
</dbReference>
<evidence type="ECO:0000256" key="4">
    <source>
        <dbReference type="ARBA" id="ARBA00022842"/>
    </source>
</evidence>
<evidence type="ECO:0000313" key="8">
    <source>
        <dbReference type="Proteomes" id="UP000574717"/>
    </source>
</evidence>
<gene>
    <name evidence="7" type="ORF">HKBW3S03_01268</name>
</gene>
<evidence type="ECO:0000256" key="3">
    <source>
        <dbReference type="ARBA" id="ARBA00022723"/>
    </source>
</evidence>
<keyword evidence="4" id="KW-0460">Magnesium</keyword>
<dbReference type="PANTHER" id="PTHR43771">
    <property type="entry name" value="PHOSPHOMANNOMUTASE"/>
    <property type="match status" value="1"/>
</dbReference>
<comment type="caution">
    <text evidence="7">The sequence shown here is derived from an EMBL/GenBank/DDBJ whole genome shotgun (WGS) entry which is preliminary data.</text>
</comment>
<dbReference type="AlphaFoldDB" id="A0A6V8NK48"/>
<evidence type="ECO:0000313" key="7">
    <source>
        <dbReference type="EMBL" id="GFP19764.1"/>
    </source>
</evidence>
<dbReference type="RefSeq" id="WP_176237047.1">
    <property type="nucleotide sequence ID" value="NZ_BLRU01000136.1"/>
</dbReference>
<accession>A0A6V8NK48</accession>
<reference evidence="7 8" key="1">
    <citation type="journal article" date="2020" name="Front. Microbiol.">
        <title>Single-cell genomics of novel Actinobacteria with the Wood-Ljungdahl pathway discovered in a serpentinizing system.</title>
        <authorList>
            <person name="Merino N."/>
            <person name="Kawai M."/>
            <person name="Boyd E.S."/>
            <person name="Colman D.R."/>
            <person name="McGlynn S.E."/>
            <person name="Nealson K.H."/>
            <person name="Kurokawa K."/>
            <person name="Hongoh Y."/>
        </authorList>
    </citation>
    <scope>NUCLEOTIDE SEQUENCE [LARGE SCALE GENOMIC DNA]</scope>
    <source>
        <strain evidence="7 8">S03</strain>
    </source>
</reference>
<evidence type="ECO:0000256" key="1">
    <source>
        <dbReference type="ARBA" id="ARBA00001946"/>
    </source>
</evidence>
<sequence>MPADIEPIVACMADILVSGTVNRFSLAKAWEKGLVEVIEPFNDYAAHLETMIDFATIKEREISVVVDAMFGAGISYLEELLGRHDCKVTAIHNWRDLLFGGSLPEPSANHLHQLCQAVRERKAELGVALDGDADRLGW</sequence>
<dbReference type="InterPro" id="IPR005845">
    <property type="entry name" value="A-D-PHexomutase_a/b/a-II"/>
</dbReference>
<dbReference type="SUPFAM" id="SSF53738">
    <property type="entry name" value="Phosphoglucomutase, first 3 domains"/>
    <property type="match status" value="1"/>
</dbReference>
<organism evidence="7 8">
    <name type="scientific">Candidatus Hakubella thermalkaliphila</name>
    <dbReference type="NCBI Taxonomy" id="2754717"/>
    <lineage>
        <taxon>Bacteria</taxon>
        <taxon>Bacillati</taxon>
        <taxon>Actinomycetota</taxon>
        <taxon>Actinomycetota incertae sedis</taxon>
        <taxon>Candidatus Hakubellales</taxon>
        <taxon>Candidatus Hakubellaceae</taxon>
        <taxon>Candidatus Hakubella</taxon>
    </lineage>
</organism>